<dbReference type="InterPro" id="IPR023796">
    <property type="entry name" value="Serpin_dom"/>
</dbReference>
<dbReference type="Gene3D" id="3.30.497.10">
    <property type="entry name" value="Antithrombin, subunit I, domain 2"/>
    <property type="match status" value="1"/>
</dbReference>
<dbReference type="SMART" id="SM00093">
    <property type="entry name" value="SERPIN"/>
    <property type="match status" value="1"/>
</dbReference>
<protein>
    <submittedName>
        <fullName evidence="5">Serpin domain-containing protein</fullName>
    </submittedName>
</protein>
<dbReference type="SUPFAM" id="SSF56574">
    <property type="entry name" value="Serpins"/>
    <property type="match status" value="1"/>
</dbReference>
<dbReference type="GO" id="GO:0004867">
    <property type="term" value="F:serine-type endopeptidase inhibitor activity"/>
    <property type="evidence" value="ECO:0007669"/>
    <property type="project" value="InterPro"/>
</dbReference>
<dbReference type="Proteomes" id="UP000887569">
    <property type="component" value="Unplaced"/>
</dbReference>
<dbReference type="InterPro" id="IPR042178">
    <property type="entry name" value="Serpin_sf_1"/>
</dbReference>
<proteinExistence type="inferred from homology"/>
<dbReference type="PROSITE" id="PS00284">
    <property type="entry name" value="SERPIN"/>
    <property type="match status" value="1"/>
</dbReference>
<name>A0A915APG6_PARUN</name>
<comment type="similarity">
    <text evidence="1 2">Belongs to the serpin family.</text>
</comment>
<dbReference type="Pfam" id="PF00079">
    <property type="entry name" value="Serpin"/>
    <property type="match status" value="1"/>
</dbReference>
<dbReference type="GO" id="GO:0005615">
    <property type="term" value="C:extracellular space"/>
    <property type="evidence" value="ECO:0007669"/>
    <property type="project" value="InterPro"/>
</dbReference>
<dbReference type="PANTHER" id="PTHR11461:SF211">
    <property type="entry name" value="GH10112P-RELATED"/>
    <property type="match status" value="1"/>
</dbReference>
<dbReference type="PANTHER" id="PTHR11461">
    <property type="entry name" value="SERINE PROTEASE INHIBITOR, SERPIN"/>
    <property type="match status" value="1"/>
</dbReference>
<feature type="domain" description="Serpin" evidence="3">
    <location>
        <begin position="52"/>
        <end position="409"/>
    </location>
</feature>
<dbReference type="InterPro" id="IPR042185">
    <property type="entry name" value="Serpin_sf_2"/>
</dbReference>
<evidence type="ECO:0000313" key="4">
    <source>
        <dbReference type="Proteomes" id="UP000887569"/>
    </source>
</evidence>
<dbReference type="InterPro" id="IPR000215">
    <property type="entry name" value="Serpin_fam"/>
</dbReference>
<keyword evidence="4" id="KW-1185">Reference proteome</keyword>
<dbReference type="Gene3D" id="2.30.39.10">
    <property type="entry name" value="Alpha-1-antitrypsin, domain 1"/>
    <property type="match status" value="1"/>
</dbReference>
<sequence>MMNANKYHSRIVSSIEISNSRMGTLWLTLAAVVALLQCVNADVDLTMAQAEFALKLLRDSGPSGSFAILSPFSISVALAMVYAGAGGKTKTELGDVLAKGAKHEEIVNYFSALMMGLSKEGVGYKLLSANRLYVQEHLDILQSFKYVIKEKFDGQLQEVDFAKSTETAKIINEWVEAKTNAKIRNLISSDMLTVATTLALVNAIYFKGDWATKFDVHRTTKKQFHVAENQNREIEMMTVTQNFLYTEDETMQVLGLPYKNDVVSMFVFLPKKKFGLAEVEKSLTGEKLIALINSVGKDNKIIVELPKFKLESKFELKTTLEQLGIHDAFTSSANFSDISVKPLFISHVIHQAFIETNEEGTEAAAATAILMSRSMRPSAPTLPIKFIADHPFIFAIVKNNHILFIGRFH</sequence>
<accession>A0A915APG6</accession>
<dbReference type="InterPro" id="IPR023795">
    <property type="entry name" value="Serpin_CS"/>
</dbReference>
<reference evidence="5" key="1">
    <citation type="submission" date="2022-11" db="UniProtKB">
        <authorList>
            <consortium name="WormBaseParasite"/>
        </authorList>
    </citation>
    <scope>IDENTIFICATION</scope>
</reference>
<dbReference type="InterPro" id="IPR036186">
    <property type="entry name" value="Serpin_sf"/>
</dbReference>
<evidence type="ECO:0000256" key="1">
    <source>
        <dbReference type="ARBA" id="ARBA00009500"/>
    </source>
</evidence>
<dbReference type="AlphaFoldDB" id="A0A915APG6"/>
<dbReference type="WBParaSite" id="PgR010_g137_t03">
    <property type="protein sequence ID" value="PgR010_g137_t03"/>
    <property type="gene ID" value="PgR010_g137"/>
</dbReference>
<evidence type="ECO:0000313" key="5">
    <source>
        <dbReference type="WBParaSite" id="PgR010_g137_t03"/>
    </source>
</evidence>
<organism evidence="4 5">
    <name type="scientific">Parascaris univalens</name>
    <name type="common">Nematode worm</name>
    <dbReference type="NCBI Taxonomy" id="6257"/>
    <lineage>
        <taxon>Eukaryota</taxon>
        <taxon>Metazoa</taxon>
        <taxon>Ecdysozoa</taxon>
        <taxon>Nematoda</taxon>
        <taxon>Chromadorea</taxon>
        <taxon>Rhabditida</taxon>
        <taxon>Spirurina</taxon>
        <taxon>Ascaridomorpha</taxon>
        <taxon>Ascaridoidea</taxon>
        <taxon>Ascarididae</taxon>
        <taxon>Parascaris</taxon>
    </lineage>
</organism>
<evidence type="ECO:0000259" key="3">
    <source>
        <dbReference type="SMART" id="SM00093"/>
    </source>
</evidence>
<evidence type="ECO:0000256" key="2">
    <source>
        <dbReference type="RuleBase" id="RU000411"/>
    </source>
</evidence>